<evidence type="ECO:0000313" key="2">
    <source>
        <dbReference type="EMBL" id="MBE9066445.1"/>
    </source>
</evidence>
<accession>A0A928ZQP1</accession>
<protein>
    <submittedName>
        <fullName evidence="2">Uncharacterized protein</fullName>
    </submittedName>
</protein>
<reference evidence="2" key="1">
    <citation type="submission" date="2020-10" db="EMBL/GenBank/DDBJ databases">
        <authorList>
            <person name="Castelo-Branco R."/>
            <person name="Eusebio N."/>
            <person name="Adriana R."/>
            <person name="Vieira A."/>
            <person name="Brugerolle De Fraissinette N."/>
            <person name="Rezende De Castro R."/>
            <person name="Schneider M.P."/>
            <person name="Vasconcelos V."/>
            <person name="Leao P.N."/>
        </authorList>
    </citation>
    <scope>NUCLEOTIDE SEQUENCE</scope>
    <source>
        <strain evidence="2">LEGE 11479</strain>
    </source>
</reference>
<keyword evidence="3" id="KW-1185">Reference proteome</keyword>
<feature type="region of interest" description="Disordered" evidence="1">
    <location>
        <begin position="98"/>
        <end position="117"/>
    </location>
</feature>
<gene>
    <name evidence="2" type="ORF">IQ260_07250</name>
</gene>
<sequence length="117" mass="12975">MQPAIHLTTTVLPDNRIEIDLPPGTAGQQVTVFVVLTNPEATISPSPLDNHIDLEKVETDPNIQIGLTALNLIATEPAKPRSAVSEILTRIRRRPRVNPLEFGLPDSNDLIREDRER</sequence>
<evidence type="ECO:0000256" key="1">
    <source>
        <dbReference type="SAM" id="MobiDB-lite"/>
    </source>
</evidence>
<dbReference type="RefSeq" id="WP_193992200.1">
    <property type="nucleotide sequence ID" value="NZ_JADEXP010000042.1"/>
</dbReference>
<dbReference type="EMBL" id="JADEXP010000042">
    <property type="protein sequence ID" value="MBE9066445.1"/>
    <property type="molecule type" value="Genomic_DNA"/>
</dbReference>
<dbReference type="AlphaFoldDB" id="A0A928ZQP1"/>
<comment type="caution">
    <text evidence="2">The sequence shown here is derived from an EMBL/GenBank/DDBJ whole genome shotgun (WGS) entry which is preliminary data.</text>
</comment>
<organism evidence="2 3">
    <name type="scientific">Leptolyngbya cf. ectocarpi LEGE 11479</name>
    <dbReference type="NCBI Taxonomy" id="1828722"/>
    <lineage>
        <taxon>Bacteria</taxon>
        <taxon>Bacillati</taxon>
        <taxon>Cyanobacteriota</taxon>
        <taxon>Cyanophyceae</taxon>
        <taxon>Leptolyngbyales</taxon>
        <taxon>Leptolyngbyaceae</taxon>
        <taxon>Leptolyngbya group</taxon>
        <taxon>Leptolyngbya</taxon>
    </lineage>
</organism>
<name>A0A928ZQP1_LEPEC</name>
<dbReference type="Proteomes" id="UP000615026">
    <property type="component" value="Unassembled WGS sequence"/>
</dbReference>
<proteinExistence type="predicted"/>
<evidence type="ECO:0000313" key="3">
    <source>
        <dbReference type="Proteomes" id="UP000615026"/>
    </source>
</evidence>